<name>A0ACC2PXS0_9HYME</name>
<organism evidence="1 2">
    <name type="scientific">Eretmocerus hayati</name>
    <dbReference type="NCBI Taxonomy" id="131215"/>
    <lineage>
        <taxon>Eukaryota</taxon>
        <taxon>Metazoa</taxon>
        <taxon>Ecdysozoa</taxon>
        <taxon>Arthropoda</taxon>
        <taxon>Hexapoda</taxon>
        <taxon>Insecta</taxon>
        <taxon>Pterygota</taxon>
        <taxon>Neoptera</taxon>
        <taxon>Endopterygota</taxon>
        <taxon>Hymenoptera</taxon>
        <taxon>Apocrita</taxon>
        <taxon>Proctotrupomorpha</taxon>
        <taxon>Chalcidoidea</taxon>
        <taxon>Aphelinidae</taxon>
        <taxon>Aphelininae</taxon>
        <taxon>Eretmocerus</taxon>
    </lineage>
</organism>
<reference evidence="1" key="1">
    <citation type="submission" date="2023-04" db="EMBL/GenBank/DDBJ databases">
        <title>A chromosome-level genome assembly of the parasitoid wasp Eretmocerus hayati.</title>
        <authorList>
            <person name="Zhong Y."/>
            <person name="Liu S."/>
            <person name="Liu Y."/>
        </authorList>
    </citation>
    <scope>NUCLEOTIDE SEQUENCE</scope>
    <source>
        <strain evidence="1">ZJU_SS_LIU_2023</strain>
    </source>
</reference>
<proteinExistence type="predicted"/>
<gene>
    <name evidence="1" type="ORF">QAD02_024000</name>
</gene>
<dbReference type="Proteomes" id="UP001239111">
    <property type="component" value="Chromosome 1"/>
</dbReference>
<protein>
    <submittedName>
        <fullName evidence="1">Uncharacterized protein</fullName>
    </submittedName>
</protein>
<keyword evidence="2" id="KW-1185">Reference proteome</keyword>
<evidence type="ECO:0000313" key="1">
    <source>
        <dbReference type="EMBL" id="KAJ8688205.1"/>
    </source>
</evidence>
<accession>A0ACC2PXS0</accession>
<evidence type="ECO:0000313" key="2">
    <source>
        <dbReference type="Proteomes" id="UP001239111"/>
    </source>
</evidence>
<dbReference type="EMBL" id="CM056741">
    <property type="protein sequence ID" value="KAJ8688205.1"/>
    <property type="molecule type" value="Genomic_DNA"/>
</dbReference>
<sequence length="363" mass="41440">MSCTKDVGKLISRPPVYKWLIDDSCVRHCKNPGDSIESPLIEINTTTEETRRLWRLKFYPRGKPTSKDKDACNKYVPVQLVSYNRGKVEVNFDLASIQNDIVVGLYEGDRDIFQQIMWERGERFLSRKRVMKGDTGLLKNNNLTILCRIVLPLSEIVGRLDTELKECSVRDEKAVRSRKEDLDEVDCFARLIRDENFGDTTIKCKNGAFRVHAAVLESHSEVFTKMIKGKKKNKSDRVMLTLDDVDANVLKEILRFAYMGKVDSIQESGAAIFAAADKLGMKTLKSKCQKTMMDEGLTCKNAVERLRFADQYGLPDMKQQVIAFIALNSKKMYQDPSFVMMKDLKADLMYEVVEAIAKSKIES</sequence>
<comment type="caution">
    <text evidence="1">The sequence shown here is derived from an EMBL/GenBank/DDBJ whole genome shotgun (WGS) entry which is preliminary data.</text>
</comment>